<feature type="compositionally biased region" description="Low complexity" evidence="2">
    <location>
        <begin position="493"/>
        <end position="525"/>
    </location>
</feature>
<keyword evidence="4" id="KW-1185">Reference proteome</keyword>
<accession>A0A372FU59</accession>
<evidence type="ECO:0000256" key="2">
    <source>
        <dbReference type="SAM" id="MobiDB-lite"/>
    </source>
</evidence>
<feature type="region of interest" description="Disordered" evidence="2">
    <location>
        <begin position="486"/>
        <end position="532"/>
    </location>
</feature>
<dbReference type="EMBL" id="QVFU01000032">
    <property type="protein sequence ID" value="RFS44327.1"/>
    <property type="molecule type" value="Genomic_DNA"/>
</dbReference>
<proteinExistence type="predicted"/>
<reference evidence="3 4" key="1">
    <citation type="submission" date="2018-08" db="EMBL/GenBank/DDBJ databases">
        <title>Verrucosispora craniellae sp. nov., isolated from a marine sponge in the South China Sea.</title>
        <authorList>
            <person name="Li L."/>
            <person name="Lin H.W."/>
        </authorList>
    </citation>
    <scope>NUCLEOTIDE SEQUENCE [LARGE SCALE GENOMIC DNA]</scope>
    <source>
        <strain evidence="3 4">LHW63014</strain>
    </source>
</reference>
<evidence type="ECO:0000313" key="3">
    <source>
        <dbReference type="EMBL" id="RFS44327.1"/>
    </source>
</evidence>
<comment type="caution">
    <text evidence="3">The sequence shown here is derived from an EMBL/GenBank/DDBJ whole genome shotgun (WGS) entry which is preliminary data.</text>
</comment>
<feature type="compositionally biased region" description="Low complexity" evidence="2">
    <location>
        <begin position="2306"/>
        <end position="2315"/>
    </location>
</feature>
<organism evidence="3 4">
    <name type="scientific">Micromonospora craniellae</name>
    <dbReference type="NCBI Taxonomy" id="2294034"/>
    <lineage>
        <taxon>Bacteria</taxon>
        <taxon>Bacillati</taxon>
        <taxon>Actinomycetota</taxon>
        <taxon>Actinomycetes</taxon>
        <taxon>Micromonosporales</taxon>
        <taxon>Micromonosporaceae</taxon>
        <taxon>Micromonospora</taxon>
    </lineage>
</organism>
<name>A0A372FU59_9ACTN</name>
<feature type="region of interest" description="Disordered" evidence="2">
    <location>
        <begin position="2280"/>
        <end position="2319"/>
    </location>
</feature>
<sequence length="6853" mass="737678">MPGGDGCKEIMAVPGRLVLTGAMTQTANLVAQAVAVTTPAPDDGTLVHLIEETPRSAASLDYLRAQPFPDALVLVPGNLDRWASGGQPLPDDPAGLGGLADLYRLQVQVPVGEARAPQLVPVDVRGRETSWDDATSVRVLPWSHVAGRAGLQSAYGRIRAGEKPGRQRVDALLADLAEIQLALRDTIPPGSLAAAVHLARAGNEADAETLARKVLPVAASDLPDLVGGTAEPIAADVLLDALRDTPDSAALVSFLAPSGGPTVAWLLPDGEDVLWIGSPESDGAPIVTRLTDDWRMVALRDATTTALLVGVDGRPVSVDDDTPTAPAVSAEVPGAWADHPPVVGQRSAEVDARLAEMRRVLIETGTELRELRSAPSAVDRGRDAEEPTASAGTADVAAREWEIAAEVDRQRTRIAELTKITEHEPIEETPDGVPHSHVWVRQAVEGRTGYVRIPVVVDEAGVHSIHPDTGEITGDLRLVNGEWTPRVLGGAPGSSSARRGGSGSLSARRSGSGSSSVGTAASGSAPNAPIIVVPPGLTEKQLRREWPDWYSKSQRPGWETETLWASVPIPPELAFTTGLQQRVTQDGDPGGIQPVFDGTAGMANGLVAFGVDRLHRMPADGEMVYAVLARGGIDVWGSRATAAASPMTAPDILGQFPGSTVIAGWLVSVDPDTGETILSQGAVNPHFSARRKGEYFPGVTPPGLADLDGALAAMLVDLAMGRGTTLVRGGAEWKPSKVAEDYELLQAVSPAYWTELRRRAREEYESLGARRGQTRAWQSRSDLLFEYLGSGTRYGIPPAFTEVRDLSDETYVAAFQGASWSVQVGRPDPVDEKVADFAHEGVHAEQWVLMGRLVAGASNDPDAMHLITANDHVRNVLWAQPLPHDDPRYPLALRMWWLRHSSLDEDIKGMAHHAEGLAIRNADQVLKVRQIEQFGPPVRHLLEARMMRRSARSSVLNTMMVRLGLEGPAYRASLEFRAGGSVRDWREVSAASVPSLSRYQAKSSAAGTHLWRSRERQDHSARLVHHSRPIVVLELGRAEDAPSRLAGIVHRLPANALVEVVTSDPLTPTEAVGLASTVGAGQMLAVSFPTGFQIDPADPLFDHFVPYSRWHTQSMSLFADYFTVHTKPQWPMFDLGVGGVRLVNLGGGVFQRINQTDWRIRPVWQTLWVHAADESPTALPSSVESDRGMPRIVVGAPDRDTPWEIAQLGLLLAERLMAIPDSRVDPDLVQIHRPVLEPPELTDLPPDETAEPWTRQLLISAFGEDAVQDSQLEHTSGVDDFDIDPFMLTAALVGAVESAPEGLSEFQLVEVLNGLTNTLGITREELLPVGFATAYAFGIGHVTVPRLAVVTRALLALTGYRPELDFGDDYQSGAPGVTGEPIMSWLITDFRRLVPQDNERRAKQELARLLEWLAHPDTTWPSDGLTSEYVQQVLGQDRRWVDHALSRRTRDGSGVWWLGPVAQRHLVAPVEGTLVLAYEADADLFPVGLPIPGGAALMVRVGQLLRRQLPEQERDTPVLLVPVTSVPVESHRLRSYLTDFENRLAFGVTMAEPVVLVPADDLDAALAQVSLDETTSTVGQPYGWRAPDGSMVPDYPPEWTGSPVDPVEEPVSIGATSQESRPAPIAPLPAPGRTNGVEDELVVTRAQARLVSWAVPDRLVELRRLADEGRPGAGEALADLETYREVLAGTTAPDQRQPDSARRDVAAVASAYRVVHDRLTALASALDLPHLAPPGPPSVAADDGTVPVDAVPVPAFPVELVPPRSEKAPVIADLVADPATRTWLTSNTIPPRQVARLVTGGRLRFDPGQVDQVVRMLGEGGDARKLVDLVEVLGTVPLDLRERSEAAGLAGPGPLFGVVRELAVSPADAAALGDVLARVADGSSKVGPDEGTWVDRLRPALADAGVRTNSDLVWLMRLTRRMDLAPTDRRWLGELRDVGVPLELLHEMPDEYVRAALDGRRRADTGLTELAADTGLGGPAALQAAAERLGVPPVDLALALGDRLRAAVSDAPPLSDAGPDGLREQGQQAADRLLAQVESTGPGLDRWVRWSARLGFPVDRLRPLAEIPMLEGLIWEALGDVPGGRVAEVLLPLVPEAAAPAPIAPEHTAVPTPDEVAAWSERLGVPDYYLRRVLVMPGVDGRALPAMADRLALPPAQAAALVRLVEVTGRVSADDLLMFAHRLGVSEAPYLLVWLASYWEIHPRRLMPLRPLFARITEMPTQGRPSMQQIEELVGRWADPGRAGAEYHAEPAADLTDGLLLDRHDNFDNDDQFQMWPTAEETAASVRGPRADTRTATDSDDDSDRSSSSESLLSILDDDEQQAQHTSLAALVYSGRSTWTRADGAGRSRRNASALFWAAGLGSGPEGAGLEVLDRLRTFVPTAVRDRRDRLRRWAEISFVEAEELWQDTEKVAADPDLGTLTRQATIVASAATAAVPALTRDITSPDVAEVVRGAVQATDAVVDAVRAWTERHLDRPIPSAGDGRARPVRVPDLVRALSPSGVRTPVSAGRDDLAAMLTGVRALLHALTRTTEVGHVYRTAAMVIEVAATHIARLVVGAGTTAAPGAALIANAVAAQAVEAAARLAATVAAWDRLAGGLSAAELAAAVSDGQAEARSRTETDERSADIVLAPTWATLIDVPEREIEEDRYLRPWLDHLAVLQMAGRIQVPPTVLYEYTRRNEYLSERTPELLGTWNLGRTTKDIYRLANEESVPVRLLSPLRTLLNARTRTTDPRQVKRSLERIELPDRIAKSPRRRLAFLTDVDVRTTALAELSPGQLDGWALRWEADILGMDPEDLDGADGVSLRSLLDLVDLVRREFAAREPEGHWARHDIESLADALGLSRYLVTGHSVRVGRVPVELATKRDGGYLFLLANALRMDSREVPKPVRTQLTEMMERSLPRQVVVDRTIARIRAKGQNLAPGESLTGKLLRIGMASNDVVPRHLGLLAQQAGVSATDLVEMAYQAGEVDLWLTADSIGLTAGSRPAPQDRPEAEEPARTGDLAVLPRMVREWVDWLGGIAWASGRLHPALTAQARRAGWAFDELSALPGDERAKVLEALAVSASEAGLIGDYHNTVSRHGHDIEHLLQALTGFVDEVVGARLELPMPQWAEFDSAVRVNVRVPQPVDADFAAFAGFETRREWFLTDDPDTWKEMEEGLRALQRDGARVGAATVSGSEFYEPVARVAELDLTPLAVSALLAVIFLPGGPATRTELLGYLGYEVDPYDSTRLDRRVSRPEPMRVDPFRSIGHPPTAAVVMAAAIARLRQPGSLVAAARPSTTLTWFLDDEDPAPVGADEHHLVPNDVGDAPGSLVRAVLDGARAQGLRLPSQVRDEDDLIRHVRQVVQDDPSRFPLRTIGELVAEDLDDRALLGLAEALPVTSTRPLDSAVLRRRISQLVNERDPRLRRLLGTAVAVPGSGAAWMLRRVGGNGTTGASHIAHLLPEAIGDPALWDSALIDEVIGAIAVALGVDLVVVEDEVARRFSGGRHSTLHLLRVERDLFRAYHPAPVPAQLTAIEPAHVIFGEYDAATDSTRLPLVVTGLDGRRLSDLTADLTGQELIDRWAVQSAGESPPLLLVMGGAADESGPHGALARRFRDRFATPVIASTVDIILGADGKVSAASVVYAPNQTVDRTRTEPGEFRYFPPDGGRSEPLGDDLAVGGDSLGLRIVVNLPLPDVGATVLAARPGRPTAEEAPVPHRFVAADAVTPAESTGTGRIRIGEMQRAMVDRARALRDLNADHAALQYELDSGELTPTAAAAQMAELSDKILHAQTELHRLRERVAELSEIVRHQPVEATPEGLTSHIRVEQSVSGADRWLLVPVLIDDTGVHGRHPETGELTADYYLTTSRQWLPRLRGGAPGAIRDASVEAPTASRTGTAPAGTGASQAAPGVVADAGPLPPRGAADAASPSTSDLPDALAVTEAQVRFVAWAVPDRLAALRRLAAEEHPGAGAASAAVDAYLRVLFGAADGRARRVSEADRTTSYRRMHERLAALDLPYLAPPTTDPSGADDAVVSLPAVPEADFPVVLVAPESGSGPFGRATDTEAARWLRGAGVTGPQAARLLDDGELPFDRTEVDRLAQRLDMAGDDVAELVNLVEVLGTVPLDVGTHAREIGLAGPGPLFGVVRDLGVPPELVVTVGDVLARVAAGSREIEPDEGSWVDLLRTELAGEGVRTDSDLVWLMRLIRRSSLSPADRSALGELRELGVPLELLYELPTAHVRAALTGRSRAAGSLATLATESGLAGPAALEAAAERFGVPPVDLALALGDQLRAAAASVPVDSPDDPAQLRRQGHRVAESVSALLPADADVVRWVRWTARLGFPVEHLRLLVDSPAIAESVWAALGDVPSERVADVLVPVAPETAATAALTRALARKRNVPAPDPPDLARWAERLGVPVAYLRRVTALPGVDGARLSELVDRLGLSTTQAPALVRLVEVTGRVPVELLWIAYRLDMMQSPYLLVWLAATWETDPRGLLSLRPLFDRIRELPSEVRPTPGQIEELVTRWAALGRPGPRGDGEGDAQEWPVRSDASIISEPAADDQRPRYVRELLRFAEGGTGPQGGGLHLADRLRAVHVAELTRNVEQLRRSRDVDVADPTAVWQEVDAVADDPYVGALTRQAAIIVGTARSVTLTLHHPVADPGDVIQAATRAAGALTAAVRWWTEHHADRSIPGVDETTTLAGLVELAAALPGQKSGGRRDAAGQMLAEVRARLEPLSRPGSTWHGYRNADLVIRTAAVHVTRLLVAAGAAASPSASLIMAAVADQVVEAARQLATAMRTWDRLTGGMSATEVSATAEAPLGADDLPPAQFVDNLLAASWATLFAVRQHDIEDDRRERPWLDPERVYSLAVEAQVPPKLVYQQARAQEHLSERTPDQLRVWGLQPPFESVYQSALDLQVPVRLLQPFLRAGGVAAQSDAAWIRGVLGDMAQRAGMVTEEPSRHLAFLADVEFDSHQPVTGRELRSSDRQWTADVLGMDPSDLDRIGTVTFDDLTQVVERVREYHDARTPGGSWGRHEIESLADALGLSYLLVLGHSVRIGRVPVELSDDPYGPSVFLLANRGRVDARELAPIRGEIAVRVDRGGPRHVVLDDLASLLREHVGEVPPRDSLTRRLLGVSDAEKLKLLHLREQYQLAGVPIEDVLTVAELAEVTLDVALEFVMLAAGHRQPGAGDSAAREVAGLASAPLTPEATATRLREWVARLHGIEGFDSDVAEVLWAARDAGWTLEDLSALSVDDAERVLTALGMALKLDVEFRSITVGYSRDVEVMFRRLEELVEYAADSRFDQRNLTWTDVALPGVRIDVDLPGATGAEPESRDWDLERWPDRRSVNTELNRLYGAGTTTVPVSFKTSAGDVVRVAEVDTVGPVFGALAAIHGLPGGPARHPDLLAHLGYEFAPYDHSRLDRRVSAVPPLALASFARVADPSLRAVIMMAVIWRVRQPAPLVPASRVEPLTTRLLDDGEPAVADGWEYHLGARDLGTEPGSLTRAVLDSARAQGLKLPADVRDEATLLQHAGQVVRADPHRFTIRSIGELIIGSLADEAVTLLAGALGLNKPSPGEPSLRTRLVTMADEDTARLYRFLTLLTPDSDAAGALVRAGSPEANPARDAAALLVAAIGAPRMWNSTILDEVAAVFAVALGVDLVVLGDEDARTYPGGGATLFVRRVGGDLFQSYRPTGSWGQPAAFGSSPVLLAEYDPTTDVARVPVVLDGRRHRDVTLRFTGADLIDRWVPQAGDTSAPLVLLVGAAARGDGTGGSLAARFRDRVRQPVIAPLDDIALDPQARVSAVRADRRPDGTVDLHGAQPSEFWYFPADGGTAVPLGGDLVTGAATVGLRLVADLPTTGEVRTALTLRPVPPLGDDVPPPRLFVDGDGAVRLGRLASPPEGWWPLGDASPLLALRWLTAGGPADGIDPSALEQADLQAAAEQATRLHEQQMAMLDVPHRMRSLLAAESPRATTVDDRLPALRRGDGVIFVSASGQAQAATRLRNGDLFTYRPARGDTSTERLSWARFVEEAGEGWFLVQHHAADPAPMVLPTGGPVDPTASRWYDRPENVGAFVVPEIEQAPQSGVVWGDATDGLDVRLNPLWMPLADFTPEVWAGRPGHEWLFLVLERGSFAEAQEGEDPRDLLVFVGSETATGAMSRAQLDDLLTSMRKVDPTVTLADVRDMLDGPGHPSLAARFEGDGTARLTRAGVAGNMRRDPQTGTWALDGLSGRYSSGRLGPLDDLDRWLRDAAGLIADQVREPVAPSVYSRRAKIESRYEFNSKIYYPHPADTLDTYYAVRRMPDFRPGVWSVYATLDPQTGEVVTRNGRYGPRNFTRELARSSARFEGALLLVLFLPGDAEGTAAELQALFRFGERVQEARRTDVTVSVGTAHILPGDGDVRLGTLTADVVGAPMVEPAGAFVRFRQPEPGKESEPKPPPELLDASADASMMALLAIGSPSGVHDSPQRHPVPFGPPRIDAPRGAAYDGGLLVVGDVDRWRQRSVAETVARAARAVRRPVVVVEVGAGVDERSAVLTVLGMTLIKLGERRLQPIVIATAPAAALTALVNRYDLSLVGPETTEADARWQVTGPDGAERWSTSAFVPTLFTTAGQITTGPVARSGSVTLSEWLGQPDWPTAEEYLRENVADLRHPYVVDELAHLRARDPDNRLLSAHEAVLDLVRAANGAIDPAESRYQPTEPIQTFDMEPRTSVQGPMTVTFALDYLEPKPDALSRKPWDDRLLRLMYADGRARELAAALAAGVVGEQRDRVDDGRWNATVFGAVAIVLRMTREEARTPGFVDAWGKALEDVACCEANPTHRMYWVPRLDELRDEVGAHGVPGHVDGPAERHAALLEVLTYTLANC</sequence>
<keyword evidence="1" id="KW-0175">Coiled coil</keyword>
<feature type="region of interest" description="Disordered" evidence="2">
    <location>
        <begin position="3872"/>
        <end position="3917"/>
    </location>
</feature>
<evidence type="ECO:0000256" key="1">
    <source>
        <dbReference type="SAM" id="Coils"/>
    </source>
</evidence>
<feature type="region of interest" description="Disordered" evidence="2">
    <location>
        <begin position="4515"/>
        <end position="4539"/>
    </location>
</feature>
<feature type="region of interest" description="Disordered" evidence="2">
    <location>
        <begin position="372"/>
        <end position="395"/>
    </location>
</feature>
<gene>
    <name evidence="3" type="ORF">D0Q02_22920</name>
</gene>
<dbReference type="Proteomes" id="UP000262621">
    <property type="component" value="Unassembled WGS sequence"/>
</dbReference>
<feature type="coiled-coil region" evidence="1">
    <location>
        <begin position="3764"/>
        <end position="3791"/>
    </location>
</feature>
<protein>
    <submittedName>
        <fullName evidence="3">Uncharacterized protein</fullName>
    </submittedName>
</protein>
<feature type="region of interest" description="Disordered" evidence="2">
    <location>
        <begin position="1615"/>
        <end position="1635"/>
    </location>
</feature>
<evidence type="ECO:0000313" key="4">
    <source>
        <dbReference type="Proteomes" id="UP000262621"/>
    </source>
</evidence>